<dbReference type="GO" id="GO:0000160">
    <property type="term" value="P:phosphorelay signal transduction system"/>
    <property type="evidence" value="ECO:0007669"/>
    <property type="project" value="InterPro"/>
</dbReference>
<dbReference type="CDD" id="cd17535">
    <property type="entry name" value="REC_NarL-like"/>
    <property type="match status" value="1"/>
</dbReference>
<keyword evidence="3 8" id="KW-0238">DNA-binding</keyword>
<dbReference type="Gene3D" id="3.40.50.2300">
    <property type="match status" value="1"/>
</dbReference>
<feature type="modified residue" description="4-aspartylphosphate" evidence="5">
    <location>
        <position position="52"/>
    </location>
</feature>
<dbReference type="Pfam" id="PF00072">
    <property type="entry name" value="Response_reg"/>
    <property type="match status" value="1"/>
</dbReference>
<evidence type="ECO:0000313" key="9">
    <source>
        <dbReference type="Proteomes" id="UP000536604"/>
    </source>
</evidence>
<protein>
    <submittedName>
        <fullName evidence="8">DNA-binding NarL/FixJ family response regulator</fullName>
    </submittedName>
</protein>
<dbReference type="SUPFAM" id="SSF52172">
    <property type="entry name" value="CheY-like"/>
    <property type="match status" value="1"/>
</dbReference>
<dbReference type="CDD" id="cd06170">
    <property type="entry name" value="LuxR_C_like"/>
    <property type="match status" value="1"/>
</dbReference>
<evidence type="ECO:0000313" key="8">
    <source>
        <dbReference type="EMBL" id="MBB6122281.1"/>
    </source>
</evidence>
<keyword evidence="9" id="KW-1185">Reference proteome</keyword>
<comment type="caution">
    <text evidence="8">The sequence shown here is derived from an EMBL/GenBank/DDBJ whole genome shotgun (WGS) entry which is preliminary data.</text>
</comment>
<evidence type="ECO:0000256" key="2">
    <source>
        <dbReference type="ARBA" id="ARBA00023015"/>
    </source>
</evidence>
<dbReference type="InterPro" id="IPR000792">
    <property type="entry name" value="Tscrpt_reg_LuxR_C"/>
</dbReference>
<dbReference type="AlphaFoldDB" id="A0A841J1S6"/>
<accession>A0A841J1S6</accession>
<dbReference type="PANTHER" id="PTHR43214">
    <property type="entry name" value="TWO-COMPONENT RESPONSE REGULATOR"/>
    <property type="match status" value="1"/>
</dbReference>
<reference evidence="8 9" key="1">
    <citation type="submission" date="2020-08" db="EMBL/GenBank/DDBJ databases">
        <title>Genomic Encyclopedia of Type Strains, Phase III (KMG-III): the genomes of soil and plant-associated and newly described type strains.</title>
        <authorList>
            <person name="Whitman W."/>
        </authorList>
    </citation>
    <scope>NUCLEOTIDE SEQUENCE [LARGE SCALE GENOMIC DNA]</scope>
    <source>
        <strain evidence="8 9">CECT 8712</strain>
    </source>
</reference>
<sequence>MRVVIAEDSALLREGLVQLISMVGHEVVAAVGDAPGLLRAVAEHEPDVAVTDVRMPPDNRDDGLRAALRITRTHPDVGILVLSQYVVPGAAADLLESTASGIGYLLKDRVSDVDELIDTLERVASRGTVIDPEVVRRLLGRRRNRSTLDRLSPREREVLALMAQGRSNAAIAAQLVITEAAVAKNISSIFTKLGLQAAAQDNRRVLAVLAYLGN</sequence>
<dbReference type="SMART" id="SM00448">
    <property type="entry name" value="REC"/>
    <property type="match status" value="1"/>
</dbReference>
<feature type="domain" description="Response regulatory" evidence="7">
    <location>
        <begin position="2"/>
        <end position="122"/>
    </location>
</feature>
<dbReference type="InterPro" id="IPR001789">
    <property type="entry name" value="Sig_transdc_resp-reg_receiver"/>
</dbReference>
<keyword evidence="2" id="KW-0805">Transcription regulation</keyword>
<dbReference type="GO" id="GO:0006355">
    <property type="term" value="P:regulation of DNA-templated transcription"/>
    <property type="evidence" value="ECO:0007669"/>
    <property type="project" value="InterPro"/>
</dbReference>
<dbReference type="GO" id="GO:0003677">
    <property type="term" value="F:DNA binding"/>
    <property type="evidence" value="ECO:0007669"/>
    <property type="project" value="UniProtKB-KW"/>
</dbReference>
<dbReference type="RefSeq" id="WP_184293708.1">
    <property type="nucleotide sequence ID" value="NZ_JACHJO010000021.1"/>
</dbReference>
<dbReference type="InterPro" id="IPR011006">
    <property type="entry name" value="CheY-like_superfamily"/>
</dbReference>
<name>A0A841J1S6_9ACTN</name>
<proteinExistence type="predicted"/>
<keyword evidence="1 5" id="KW-0597">Phosphoprotein</keyword>
<evidence type="ECO:0000259" key="6">
    <source>
        <dbReference type="PROSITE" id="PS50043"/>
    </source>
</evidence>
<dbReference type="Pfam" id="PF00196">
    <property type="entry name" value="GerE"/>
    <property type="match status" value="1"/>
</dbReference>
<organism evidence="8 9">
    <name type="scientific">Nocardiopsis algeriensis</name>
    <dbReference type="NCBI Taxonomy" id="1478215"/>
    <lineage>
        <taxon>Bacteria</taxon>
        <taxon>Bacillati</taxon>
        <taxon>Actinomycetota</taxon>
        <taxon>Actinomycetes</taxon>
        <taxon>Streptosporangiales</taxon>
        <taxon>Nocardiopsidaceae</taxon>
        <taxon>Nocardiopsis</taxon>
    </lineage>
</organism>
<dbReference type="Proteomes" id="UP000536604">
    <property type="component" value="Unassembled WGS sequence"/>
</dbReference>
<gene>
    <name evidence="8" type="ORF">FHS13_004270</name>
</gene>
<evidence type="ECO:0000259" key="7">
    <source>
        <dbReference type="PROSITE" id="PS50110"/>
    </source>
</evidence>
<feature type="domain" description="HTH luxR-type" evidence="6">
    <location>
        <begin position="144"/>
        <end position="214"/>
    </location>
</feature>
<evidence type="ECO:0000256" key="4">
    <source>
        <dbReference type="ARBA" id="ARBA00023163"/>
    </source>
</evidence>
<evidence type="ECO:0000256" key="1">
    <source>
        <dbReference type="ARBA" id="ARBA00022553"/>
    </source>
</evidence>
<dbReference type="PANTHER" id="PTHR43214:SF24">
    <property type="entry name" value="TRANSCRIPTIONAL REGULATORY PROTEIN NARL-RELATED"/>
    <property type="match status" value="1"/>
</dbReference>
<dbReference type="PRINTS" id="PR00038">
    <property type="entry name" value="HTHLUXR"/>
</dbReference>
<dbReference type="EMBL" id="JACHJO010000021">
    <property type="protein sequence ID" value="MBB6122281.1"/>
    <property type="molecule type" value="Genomic_DNA"/>
</dbReference>
<evidence type="ECO:0000256" key="3">
    <source>
        <dbReference type="ARBA" id="ARBA00023125"/>
    </source>
</evidence>
<dbReference type="PROSITE" id="PS50110">
    <property type="entry name" value="RESPONSE_REGULATORY"/>
    <property type="match status" value="1"/>
</dbReference>
<dbReference type="InterPro" id="IPR058245">
    <property type="entry name" value="NreC/VraR/RcsB-like_REC"/>
</dbReference>
<keyword evidence="4" id="KW-0804">Transcription</keyword>
<dbReference type="SMART" id="SM00421">
    <property type="entry name" value="HTH_LUXR"/>
    <property type="match status" value="1"/>
</dbReference>
<dbReference type="InterPro" id="IPR039420">
    <property type="entry name" value="WalR-like"/>
</dbReference>
<evidence type="ECO:0000256" key="5">
    <source>
        <dbReference type="PROSITE-ProRule" id="PRU00169"/>
    </source>
</evidence>
<dbReference type="PROSITE" id="PS50043">
    <property type="entry name" value="HTH_LUXR_2"/>
    <property type="match status" value="1"/>
</dbReference>